<evidence type="ECO:0000313" key="2">
    <source>
        <dbReference type="EnsemblPlants" id="LPERR02G10560.1"/>
    </source>
</evidence>
<evidence type="ECO:0000256" key="1">
    <source>
        <dbReference type="SAM" id="MobiDB-lite"/>
    </source>
</evidence>
<evidence type="ECO:0000313" key="3">
    <source>
        <dbReference type="Proteomes" id="UP000032180"/>
    </source>
</evidence>
<reference evidence="3" key="2">
    <citation type="submission" date="2013-12" db="EMBL/GenBank/DDBJ databases">
        <authorList>
            <person name="Yu Y."/>
            <person name="Lee S."/>
            <person name="de Baynast K."/>
            <person name="Wissotski M."/>
            <person name="Liu L."/>
            <person name="Talag J."/>
            <person name="Goicoechea J."/>
            <person name="Angelova A."/>
            <person name="Jetty R."/>
            <person name="Kudrna D."/>
            <person name="Golser W."/>
            <person name="Rivera L."/>
            <person name="Zhang J."/>
            <person name="Wing R."/>
        </authorList>
    </citation>
    <scope>NUCLEOTIDE SEQUENCE</scope>
</reference>
<dbReference type="EnsemblPlants" id="LPERR02G10560.1">
    <property type="protein sequence ID" value="LPERR02G10560.1"/>
    <property type="gene ID" value="LPERR02G10560"/>
</dbReference>
<keyword evidence="3" id="KW-1185">Reference proteome</keyword>
<name>A0A0D9VEX2_9ORYZ</name>
<dbReference type="Gramene" id="LPERR02G10560.1">
    <property type="protein sequence ID" value="LPERR02G10560.1"/>
    <property type="gene ID" value="LPERR02G10560"/>
</dbReference>
<reference evidence="2 3" key="1">
    <citation type="submission" date="2012-08" db="EMBL/GenBank/DDBJ databases">
        <title>Oryza genome evolution.</title>
        <authorList>
            <person name="Wing R.A."/>
        </authorList>
    </citation>
    <scope>NUCLEOTIDE SEQUENCE</scope>
</reference>
<organism evidence="2 3">
    <name type="scientific">Leersia perrieri</name>
    <dbReference type="NCBI Taxonomy" id="77586"/>
    <lineage>
        <taxon>Eukaryota</taxon>
        <taxon>Viridiplantae</taxon>
        <taxon>Streptophyta</taxon>
        <taxon>Embryophyta</taxon>
        <taxon>Tracheophyta</taxon>
        <taxon>Spermatophyta</taxon>
        <taxon>Magnoliopsida</taxon>
        <taxon>Liliopsida</taxon>
        <taxon>Poales</taxon>
        <taxon>Poaceae</taxon>
        <taxon>BOP clade</taxon>
        <taxon>Oryzoideae</taxon>
        <taxon>Oryzeae</taxon>
        <taxon>Oryzinae</taxon>
        <taxon>Leersia</taxon>
    </lineage>
</organism>
<sequence length="195" mass="21437">MRRLRTILPGRVDARQRTIGCRRPKATDPACRARPIPSRAGDSPALSSRVLLFSPQISSPDICSPALVFSPELVRRDVHARRSLEEERIEDIGCGGDSPMPNPRCRSGRSGGDGGGGSLIWAWLVLVPRSAVVLWVVVSGYHRRPILADALAGEWRQRRLSRLYLSEVTSPACQRLNLGLMRPAVIPLLLDHGNP</sequence>
<dbReference type="AlphaFoldDB" id="A0A0D9VEX2"/>
<dbReference type="HOGENOM" id="CLU_1398189_0_0_1"/>
<proteinExistence type="predicted"/>
<accession>A0A0D9VEX2</accession>
<feature type="region of interest" description="Disordered" evidence="1">
    <location>
        <begin position="24"/>
        <end position="44"/>
    </location>
</feature>
<protein>
    <submittedName>
        <fullName evidence="2">Uncharacterized protein</fullName>
    </submittedName>
</protein>
<reference evidence="2" key="3">
    <citation type="submission" date="2015-04" db="UniProtKB">
        <authorList>
            <consortium name="EnsemblPlants"/>
        </authorList>
    </citation>
    <scope>IDENTIFICATION</scope>
</reference>
<dbReference type="Proteomes" id="UP000032180">
    <property type="component" value="Chromosome 2"/>
</dbReference>